<comment type="caution">
    <text evidence="2">The sequence shown here is derived from an EMBL/GenBank/DDBJ whole genome shotgun (WGS) entry which is preliminary data.</text>
</comment>
<keyword evidence="3" id="KW-1185">Reference proteome</keyword>
<dbReference type="Proteomes" id="UP000789831">
    <property type="component" value="Unassembled WGS sequence"/>
</dbReference>
<name>A0A9N8VL36_9GLOM</name>
<organism evidence="2 3">
    <name type="scientific">Ambispora gerdemannii</name>
    <dbReference type="NCBI Taxonomy" id="144530"/>
    <lineage>
        <taxon>Eukaryota</taxon>
        <taxon>Fungi</taxon>
        <taxon>Fungi incertae sedis</taxon>
        <taxon>Mucoromycota</taxon>
        <taxon>Glomeromycotina</taxon>
        <taxon>Glomeromycetes</taxon>
        <taxon>Archaeosporales</taxon>
        <taxon>Ambisporaceae</taxon>
        <taxon>Ambispora</taxon>
    </lineage>
</organism>
<evidence type="ECO:0000313" key="2">
    <source>
        <dbReference type="EMBL" id="CAG8453491.1"/>
    </source>
</evidence>
<evidence type="ECO:0000313" key="3">
    <source>
        <dbReference type="Proteomes" id="UP000789831"/>
    </source>
</evidence>
<feature type="region of interest" description="Disordered" evidence="1">
    <location>
        <begin position="108"/>
        <end position="129"/>
    </location>
</feature>
<dbReference type="OrthoDB" id="2440190at2759"/>
<reference evidence="2" key="1">
    <citation type="submission" date="2021-06" db="EMBL/GenBank/DDBJ databases">
        <authorList>
            <person name="Kallberg Y."/>
            <person name="Tangrot J."/>
            <person name="Rosling A."/>
        </authorList>
    </citation>
    <scope>NUCLEOTIDE SEQUENCE</scope>
    <source>
        <strain evidence="2">MT106</strain>
    </source>
</reference>
<gene>
    <name evidence="2" type="ORF">AGERDE_LOCUS1866</name>
</gene>
<dbReference type="EMBL" id="CAJVPL010000140">
    <property type="protein sequence ID" value="CAG8453491.1"/>
    <property type="molecule type" value="Genomic_DNA"/>
</dbReference>
<protein>
    <submittedName>
        <fullName evidence="2">11801_t:CDS:1</fullName>
    </submittedName>
</protein>
<proteinExistence type="predicted"/>
<accession>A0A9N8VL36</accession>
<dbReference type="AlphaFoldDB" id="A0A9N8VL36"/>
<sequence length="143" mass="16399">MNDPRELPFDLLVHKEKTACSSASAKKTKQIKIFWEMHGQKKNINIKSKLLEQSKLDFMRAQAEMTEVQVNGIVHTAAQLNKDALSNLEKVISIIASVKFEMRNKRVFDDNNNHDNQTQPPSKKLLHNSPDIVVDKEYNKIAE</sequence>
<evidence type="ECO:0000256" key="1">
    <source>
        <dbReference type="SAM" id="MobiDB-lite"/>
    </source>
</evidence>